<dbReference type="EMBL" id="UYRU01057956">
    <property type="protein sequence ID" value="VDN13993.1"/>
    <property type="molecule type" value="Genomic_DNA"/>
</dbReference>
<dbReference type="InterPro" id="IPR001193">
    <property type="entry name" value="MBTPS2"/>
</dbReference>
<dbReference type="GO" id="GO:0031293">
    <property type="term" value="P:membrane protein intracellular domain proteolysis"/>
    <property type="evidence" value="ECO:0007669"/>
    <property type="project" value="TreeGrafter"/>
</dbReference>
<keyword evidence="1" id="KW-1133">Transmembrane helix</keyword>
<dbReference type="GO" id="GO:0005737">
    <property type="term" value="C:cytoplasm"/>
    <property type="evidence" value="ECO:0007669"/>
    <property type="project" value="TreeGrafter"/>
</dbReference>
<evidence type="ECO:0000313" key="2">
    <source>
        <dbReference type="EMBL" id="VDN13993.1"/>
    </source>
</evidence>
<keyword evidence="1" id="KW-0472">Membrane</keyword>
<accession>A0A3P7LSQ2</accession>
<reference evidence="2 3" key="1">
    <citation type="submission" date="2018-11" db="EMBL/GenBank/DDBJ databases">
        <authorList>
            <consortium name="Pathogen Informatics"/>
        </authorList>
    </citation>
    <scope>NUCLEOTIDE SEQUENCE [LARGE SCALE GENOMIC DNA]</scope>
</reference>
<evidence type="ECO:0000256" key="1">
    <source>
        <dbReference type="SAM" id="Phobius"/>
    </source>
</evidence>
<dbReference type="PANTHER" id="PTHR13325">
    <property type="entry name" value="PROTEASE M50 MEMBRANE-BOUND TRANSCRIPTION FACTOR SITE 2 PROTEASE"/>
    <property type="match status" value="1"/>
</dbReference>
<keyword evidence="3" id="KW-1185">Reference proteome</keyword>
<dbReference type="GO" id="GO:0016020">
    <property type="term" value="C:membrane"/>
    <property type="evidence" value="ECO:0007669"/>
    <property type="project" value="InterPro"/>
</dbReference>
<name>A0A3P7LSQ2_DIBLA</name>
<feature type="transmembrane region" description="Helical" evidence="1">
    <location>
        <begin position="71"/>
        <end position="96"/>
    </location>
</feature>
<sequence>MNISVSDYCCLLRFYCQLDPFGVLLYLFSLSGALVLLNVVPCYALDGQWILKALLDLLLPSFICGRQFKRILFSGIIALGTGLLSINIVLALWYLILETSVTSTTSVSSRTASPTPL</sequence>
<evidence type="ECO:0000313" key="3">
    <source>
        <dbReference type="Proteomes" id="UP000281553"/>
    </source>
</evidence>
<keyword evidence="1" id="KW-0812">Transmembrane</keyword>
<dbReference type="GO" id="GO:1905897">
    <property type="term" value="P:regulation of response to endoplasmic reticulum stress"/>
    <property type="evidence" value="ECO:0007669"/>
    <property type="project" value="TreeGrafter"/>
</dbReference>
<protein>
    <recommendedName>
        <fullName evidence="4">Peptidase M50 domain-containing protein</fullName>
    </recommendedName>
</protein>
<dbReference type="AlphaFoldDB" id="A0A3P7LSQ2"/>
<dbReference type="PANTHER" id="PTHR13325:SF3">
    <property type="entry name" value="MEMBRANE-BOUND TRANSCRIPTION FACTOR SITE-2 PROTEASE"/>
    <property type="match status" value="1"/>
</dbReference>
<feature type="transmembrane region" description="Helical" evidence="1">
    <location>
        <begin position="23"/>
        <end position="45"/>
    </location>
</feature>
<organism evidence="2 3">
    <name type="scientific">Dibothriocephalus latus</name>
    <name type="common">Fish tapeworm</name>
    <name type="synonym">Diphyllobothrium latum</name>
    <dbReference type="NCBI Taxonomy" id="60516"/>
    <lineage>
        <taxon>Eukaryota</taxon>
        <taxon>Metazoa</taxon>
        <taxon>Spiralia</taxon>
        <taxon>Lophotrochozoa</taxon>
        <taxon>Platyhelminthes</taxon>
        <taxon>Cestoda</taxon>
        <taxon>Eucestoda</taxon>
        <taxon>Diphyllobothriidea</taxon>
        <taxon>Diphyllobothriidae</taxon>
        <taxon>Dibothriocephalus</taxon>
    </lineage>
</organism>
<dbReference type="Proteomes" id="UP000281553">
    <property type="component" value="Unassembled WGS sequence"/>
</dbReference>
<evidence type="ECO:0008006" key="4">
    <source>
        <dbReference type="Google" id="ProtNLM"/>
    </source>
</evidence>
<proteinExistence type="predicted"/>
<dbReference type="OrthoDB" id="69989at2759"/>
<gene>
    <name evidence="2" type="ORF">DILT_LOCUS9824</name>
</gene>
<dbReference type="GO" id="GO:0004222">
    <property type="term" value="F:metalloendopeptidase activity"/>
    <property type="evidence" value="ECO:0007669"/>
    <property type="project" value="InterPro"/>
</dbReference>